<proteinExistence type="predicted"/>
<sequence length="45" mass="5257">MLRRAFFRRTGDHFVGMRSQVVSDLIASGRRLSVFTLTRLLSMDR</sequence>
<reference evidence="1 2" key="1">
    <citation type="submission" date="2019-10" db="EMBL/GenBank/DDBJ databases">
        <title>Draft Genome Sequence of the Caffeine Degrading Methylotroph Methylorubrum populi PINKEL.</title>
        <authorList>
            <person name="Dawson S.C."/>
            <person name="Zhang X."/>
            <person name="Wright M.E."/>
            <person name="Sharma G."/>
            <person name="Langner J.T."/>
            <person name="Ditty J.L."/>
            <person name="Subuyuj G.A."/>
        </authorList>
    </citation>
    <scope>NUCLEOTIDE SEQUENCE [LARGE SCALE GENOMIC DNA]</scope>
    <source>
        <strain evidence="1 2">Pinkel</strain>
    </source>
</reference>
<protein>
    <submittedName>
        <fullName evidence="1">Uncharacterized protein</fullName>
    </submittedName>
</protein>
<dbReference type="Proteomes" id="UP000469949">
    <property type="component" value="Unassembled WGS sequence"/>
</dbReference>
<organism evidence="1 2">
    <name type="scientific">Methylorubrum populi</name>
    <dbReference type="NCBI Taxonomy" id="223967"/>
    <lineage>
        <taxon>Bacteria</taxon>
        <taxon>Pseudomonadati</taxon>
        <taxon>Pseudomonadota</taxon>
        <taxon>Alphaproteobacteria</taxon>
        <taxon>Hyphomicrobiales</taxon>
        <taxon>Methylobacteriaceae</taxon>
        <taxon>Methylorubrum</taxon>
    </lineage>
</organism>
<evidence type="ECO:0000313" key="2">
    <source>
        <dbReference type="Proteomes" id="UP000469949"/>
    </source>
</evidence>
<dbReference type="EMBL" id="WEKV01000005">
    <property type="protein sequence ID" value="KAB7786971.1"/>
    <property type="molecule type" value="Genomic_DNA"/>
</dbReference>
<dbReference type="AlphaFoldDB" id="A0A833JBB7"/>
<gene>
    <name evidence="1" type="ORF">F8B43_0921</name>
</gene>
<accession>A0A833JBB7</accession>
<name>A0A833JBB7_9HYPH</name>
<comment type="caution">
    <text evidence="1">The sequence shown here is derived from an EMBL/GenBank/DDBJ whole genome shotgun (WGS) entry which is preliminary data.</text>
</comment>
<evidence type="ECO:0000313" key="1">
    <source>
        <dbReference type="EMBL" id="KAB7786971.1"/>
    </source>
</evidence>